<reference evidence="2" key="1">
    <citation type="journal article" date="2014" name="Front. Microbiol.">
        <title>High frequency of phylogenetically diverse reductive dehalogenase-homologous genes in deep subseafloor sedimentary metagenomes.</title>
        <authorList>
            <person name="Kawai M."/>
            <person name="Futagami T."/>
            <person name="Toyoda A."/>
            <person name="Takaki Y."/>
            <person name="Nishi S."/>
            <person name="Hori S."/>
            <person name="Arai W."/>
            <person name="Tsubouchi T."/>
            <person name="Morono Y."/>
            <person name="Uchiyama I."/>
            <person name="Ito T."/>
            <person name="Fujiyama A."/>
            <person name="Inagaki F."/>
            <person name="Takami H."/>
        </authorList>
    </citation>
    <scope>NUCLEOTIDE SEQUENCE</scope>
    <source>
        <strain evidence="2">Expedition CK06-06</strain>
    </source>
</reference>
<dbReference type="EMBL" id="BARV01040758">
    <property type="protein sequence ID" value="GAI56898.1"/>
    <property type="molecule type" value="Genomic_DNA"/>
</dbReference>
<dbReference type="SUPFAM" id="SSF52540">
    <property type="entry name" value="P-loop containing nucleoside triphosphate hydrolases"/>
    <property type="match status" value="1"/>
</dbReference>
<dbReference type="PANTHER" id="PTHR32182:SF22">
    <property type="entry name" value="ATP-DEPENDENT ENDONUCLEASE, OLD FAMILY-RELATED"/>
    <property type="match status" value="1"/>
</dbReference>
<evidence type="ECO:0000259" key="1">
    <source>
        <dbReference type="Pfam" id="PF02463"/>
    </source>
</evidence>
<dbReference type="GO" id="GO:0006302">
    <property type="term" value="P:double-strand break repair"/>
    <property type="evidence" value="ECO:0007669"/>
    <property type="project" value="TreeGrafter"/>
</dbReference>
<dbReference type="AlphaFoldDB" id="X1PM19"/>
<dbReference type="Pfam" id="PF02463">
    <property type="entry name" value="SMC_N"/>
    <property type="match status" value="1"/>
</dbReference>
<accession>X1PM19</accession>
<organism evidence="2">
    <name type="scientific">marine sediment metagenome</name>
    <dbReference type="NCBI Taxonomy" id="412755"/>
    <lineage>
        <taxon>unclassified sequences</taxon>
        <taxon>metagenomes</taxon>
        <taxon>ecological metagenomes</taxon>
    </lineage>
</organism>
<comment type="caution">
    <text evidence="2">The sequence shown here is derived from an EMBL/GenBank/DDBJ whole genome shotgun (WGS) entry which is preliminary data.</text>
</comment>
<dbReference type="Gene3D" id="3.40.50.300">
    <property type="entry name" value="P-loop containing nucleotide triphosphate hydrolases"/>
    <property type="match status" value="1"/>
</dbReference>
<dbReference type="GO" id="GO:0000731">
    <property type="term" value="P:DNA synthesis involved in DNA repair"/>
    <property type="evidence" value="ECO:0007669"/>
    <property type="project" value="TreeGrafter"/>
</dbReference>
<sequence>MKIKEIKLYGFKSFPGETKLVLNAGITAFVGPNGSGKSNIFDALRWVFGEQSMKALRC</sequence>
<feature type="non-terminal residue" evidence="2">
    <location>
        <position position="58"/>
    </location>
</feature>
<gene>
    <name evidence="2" type="ORF">S06H3_61988</name>
</gene>
<protein>
    <recommendedName>
        <fullName evidence="1">RecF/RecN/SMC N-terminal domain-containing protein</fullName>
    </recommendedName>
</protein>
<name>X1PM19_9ZZZZ</name>
<feature type="domain" description="RecF/RecN/SMC N-terminal" evidence="1">
    <location>
        <begin position="3"/>
        <end position="57"/>
    </location>
</feature>
<dbReference type="InterPro" id="IPR003395">
    <property type="entry name" value="RecF/RecN/SMC_N"/>
</dbReference>
<proteinExistence type="predicted"/>
<dbReference type="InterPro" id="IPR027417">
    <property type="entry name" value="P-loop_NTPase"/>
</dbReference>
<dbReference type="PANTHER" id="PTHR32182">
    <property type="entry name" value="DNA REPLICATION AND REPAIR PROTEIN RECF"/>
    <property type="match status" value="1"/>
</dbReference>
<evidence type="ECO:0000313" key="2">
    <source>
        <dbReference type="EMBL" id="GAI56898.1"/>
    </source>
</evidence>